<dbReference type="KEGG" id="samy:DB32_001091"/>
<protein>
    <submittedName>
        <fullName evidence="3">SAM-dependent methyltransferase</fullName>
    </submittedName>
</protein>
<dbReference type="Pfam" id="PF08241">
    <property type="entry name" value="Methyltransf_11"/>
    <property type="match status" value="1"/>
</dbReference>
<dbReference type="InterPro" id="IPR013216">
    <property type="entry name" value="Methyltransf_11"/>
</dbReference>
<organism evidence="3 4">
    <name type="scientific">Sandaracinus amylolyticus</name>
    <dbReference type="NCBI Taxonomy" id="927083"/>
    <lineage>
        <taxon>Bacteria</taxon>
        <taxon>Pseudomonadati</taxon>
        <taxon>Myxococcota</taxon>
        <taxon>Polyangia</taxon>
        <taxon>Polyangiales</taxon>
        <taxon>Sandaracinaceae</taxon>
        <taxon>Sandaracinus</taxon>
    </lineage>
</organism>
<dbReference type="PANTHER" id="PTHR44068">
    <property type="entry name" value="ZGC:194242"/>
    <property type="match status" value="1"/>
</dbReference>
<dbReference type="STRING" id="927083.DB32_001091"/>
<accession>A0A0F6VZZ1</accession>
<keyword evidence="1 3" id="KW-0808">Transferase</keyword>
<dbReference type="CDD" id="cd02440">
    <property type="entry name" value="AdoMet_MTases"/>
    <property type="match status" value="1"/>
</dbReference>
<feature type="domain" description="Methyltransferase type 11" evidence="2">
    <location>
        <begin position="70"/>
        <end position="168"/>
    </location>
</feature>
<sequence>MATSVARHYDARGARALPSDGPAPVVNMGYWRATRAARAARAPTRLHDASLALFDLVLDEAAITPGDRVVDAGCGFGLASLRAIERGAASVIGLNVSRAQLAHARALAENAGHGSRAQFVCASATQMPLEPESAHAVVSIEAAFHFDDRDAFFDEARRVLAPGGRLVIADLVLTPPANVVEAGMLSHLSRALAFPLANAYDLAAYQTRVRRAGLVVESCRSIAHDVLPAFRRWMARNALRHRAIRDDLALAPYLLYPWDYALVVARRPEVA</sequence>
<dbReference type="GO" id="GO:0032259">
    <property type="term" value="P:methylation"/>
    <property type="evidence" value="ECO:0007669"/>
    <property type="project" value="UniProtKB-KW"/>
</dbReference>
<dbReference type="InterPro" id="IPR029063">
    <property type="entry name" value="SAM-dependent_MTases_sf"/>
</dbReference>
<evidence type="ECO:0000256" key="1">
    <source>
        <dbReference type="ARBA" id="ARBA00022679"/>
    </source>
</evidence>
<dbReference type="SUPFAM" id="SSF53335">
    <property type="entry name" value="S-adenosyl-L-methionine-dependent methyltransferases"/>
    <property type="match status" value="1"/>
</dbReference>
<dbReference type="AlphaFoldDB" id="A0A0F6VZZ1"/>
<dbReference type="InterPro" id="IPR050447">
    <property type="entry name" value="Erg6_SMT_methyltransf"/>
</dbReference>
<evidence type="ECO:0000313" key="3">
    <source>
        <dbReference type="EMBL" id="AKF03942.1"/>
    </source>
</evidence>
<keyword evidence="4" id="KW-1185">Reference proteome</keyword>
<dbReference type="Proteomes" id="UP000034883">
    <property type="component" value="Chromosome"/>
</dbReference>
<reference evidence="3 4" key="1">
    <citation type="submission" date="2015-03" db="EMBL/GenBank/DDBJ databases">
        <title>Genome assembly of Sandaracinus amylolyticus DSM 53668.</title>
        <authorList>
            <person name="Sharma G."/>
            <person name="Subramanian S."/>
        </authorList>
    </citation>
    <scope>NUCLEOTIDE SEQUENCE [LARGE SCALE GENOMIC DNA]</scope>
    <source>
        <strain evidence="3 4">DSM 53668</strain>
    </source>
</reference>
<evidence type="ECO:0000259" key="2">
    <source>
        <dbReference type="Pfam" id="PF08241"/>
    </source>
</evidence>
<dbReference type="Gene3D" id="3.40.50.150">
    <property type="entry name" value="Vaccinia Virus protein VP39"/>
    <property type="match status" value="1"/>
</dbReference>
<name>A0A0F6VZZ1_9BACT</name>
<dbReference type="PANTHER" id="PTHR44068:SF11">
    <property type="entry name" value="GERANYL DIPHOSPHATE 2-C-METHYLTRANSFERASE"/>
    <property type="match status" value="1"/>
</dbReference>
<proteinExistence type="predicted"/>
<gene>
    <name evidence="3" type="ORF">DB32_001091</name>
</gene>
<evidence type="ECO:0000313" key="4">
    <source>
        <dbReference type="Proteomes" id="UP000034883"/>
    </source>
</evidence>
<dbReference type="EMBL" id="CP011125">
    <property type="protein sequence ID" value="AKF03942.1"/>
    <property type="molecule type" value="Genomic_DNA"/>
</dbReference>
<keyword evidence="3" id="KW-0489">Methyltransferase</keyword>
<dbReference type="GO" id="GO:0008757">
    <property type="term" value="F:S-adenosylmethionine-dependent methyltransferase activity"/>
    <property type="evidence" value="ECO:0007669"/>
    <property type="project" value="InterPro"/>
</dbReference>